<dbReference type="InterPro" id="IPR017905">
    <property type="entry name" value="ERV/ALR_sulphydryl_oxidase"/>
</dbReference>
<evidence type="ECO:0000256" key="6">
    <source>
        <dbReference type="ARBA" id="ARBA00023157"/>
    </source>
</evidence>
<keyword evidence="4" id="KW-0274">FAD</keyword>
<dbReference type="EMBL" id="MN740756">
    <property type="protein sequence ID" value="QHU10429.1"/>
    <property type="molecule type" value="Genomic_DNA"/>
</dbReference>
<dbReference type="InterPro" id="IPR036774">
    <property type="entry name" value="ERV/ALR_sulphydryl_oxid_sf"/>
</dbReference>
<evidence type="ECO:0000256" key="2">
    <source>
        <dbReference type="ARBA" id="ARBA00012512"/>
    </source>
</evidence>
<name>A0A6C0JY61_9ZZZZ</name>
<dbReference type="AlphaFoldDB" id="A0A6C0JY61"/>
<feature type="domain" description="ERV/ALR sulfhydryl oxidase" evidence="7">
    <location>
        <begin position="48"/>
        <end position="151"/>
    </location>
</feature>
<evidence type="ECO:0000259" key="7">
    <source>
        <dbReference type="PROSITE" id="PS51324"/>
    </source>
</evidence>
<evidence type="ECO:0000256" key="5">
    <source>
        <dbReference type="ARBA" id="ARBA00023002"/>
    </source>
</evidence>
<evidence type="ECO:0000256" key="3">
    <source>
        <dbReference type="ARBA" id="ARBA00022630"/>
    </source>
</evidence>
<proteinExistence type="predicted"/>
<protein>
    <recommendedName>
        <fullName evidence="2">thiol oxidase</fullName>
        <ecNumber evidence="2">1.8.3.2</ecNumber>
    </recommendedName>
</protein>
<keyword evidence="6" id="KW-1015">Disulfide bond</keyword>
<dbReference type="SUPFAM" id="SSF69000">
    <property type="entry name" value="FAD-dependent thiol oxidase"/>
    <property type="match status" value="1"/>
</dbReference>
<comment type="cofactor">
    <cofactor evidence="1">
        <name>FAD</name>
        <dbReference type="ChEBI" id="CHEBI:57692"/>
    </cofactor>
</comment>
<organism evidence="8">
    <name type="scientific">viral metagenome</name>
    <dbReference type="NCBI Taxonomy" id="1070528"/>
    <lineage>
        <taxon>unclassified sequences</taxon>
        <taxon>metagenomes</taxon>
        <taxon>organismal metagenomes</taxon>
    </lineage>
</organism>
<evidence type="ECO:0000256" key="1">
    <source>
        <dbReference type="ARBA" id="ARBA00001974"/>
    </source>
</evidence>
<dbReference type="Gene3D" id="1.20.120.310">
    <property type="entry name" value="ERV/ALR sulfhydryl oxidase domain"/>
    <property type="match status" value="1"/>
</dbReference>
<sequence>MFSKPRSTLPPSVRQDNISMMNIFSMNRFVRQQKLNTQSVQTIQEVKQEPQKNKMKWGEPVWFFFHTIAEKVKQESFAIVRMELLQLITSICRNLPCPTCSEHATQYLANTNINKIQTKEQLIDFFYTFHNEVNKRKGFAQFPRELLYDKYSKANTLNIINHFLLNLLDKSYSIRMIADDFHRKRLVEDIKKWLGANLQHFQP</sequence>
<keyword evidence="3" id="KW-0285">Flavoprotein</keyword>
<evidence type="ECO:0000313" key="8">
    <source>
        <dbReference type="EMBL" id="QHU10429.1"/>
    </source>
</evidence>
<dbReference type="EC" id="1.8.3.2" evidence="2"/>
<dbReference type="PROSITE" id="PS51324">
    <property type="entry name" value="ERV_ALR"/>
    <property type="match status" value="1"/>
</dbReference>
<reference evidence="8" key="1">
    <citation type="journal article" date="2020" name="Nature">
        <title>Giant virus diversity and host interactions through global metagenomics.</title>
        <authorList>
            <person name="Schulz F."/>
            <person name="Roux S."/>
            <person name="Paez-Espino D."/>
            <person name="Jungbluth S."/>
            <person name="Walsh D.A."/>
            <person name="Denef V.J."/>
            <person name="McMahon K.D."/>
            <person name="Konstantinidis K.T."/>
            <person name="Eloe-Fadrosh E.A."/>
            <person name="Kyrpides N.C."/>
            <person name="Woyke T."/>
        </authorList>
    </citation>
    <scope>NUCLEOTIDE SEQUENCE</scope>
    <source>
        <strain evidence="8">GVMAG-S-1101164-67</strain>
    </source>
</reference>
<evidence type="ECO:0000256" key="4">
    <source>
        <dbReference type="ARBA" id="ARBA00022827"/>
    </source>
</evidence>
<accession>A0A6C0JY61</accession>
<dbReference type="GO" id="GO:0016972">
    <property type="term" value="F:thiol oxidase activity"/>
    <property type="evidence" value="ECO:0007669"/>
    <property type="project" value="UniProtKB-EC"/>
</dbReference>
<keyword evidence="5" id="KW-0560">Oxidoreductase</keyword>
<dbReference type="Pfam" id="PF04777">
    <property type="entry name" value="Evr1_Alr"/>
    <property type="match status" value="1"/>
</dbReference>